<accession>A0ABT9I4T5</accession>
<name>A0ABT9I4T5_9GAMM</name>
<sequence>MGKYTIFGEGVESHPSSIIYLTGKYLKNAAPVKPIAVISDYSIVSLECLDDASITTIIY</sequence>
<comment type="caution">
    <text evidence="1">The sequence shown here is derived from an EMBL/GenBank/DDBJ whole genome shotgun (WGS) entry which is preliminary data.</text>
</comment>
<keyword evidence="2" id="KW-1185">Reference proteome</keyword>
<evidence type="ECO:0000313" key="2">
    <source>
        <dbReference type="Proteomes" id="UP001231109"/>
    </source>
</evidence>
<dbReference type="Proteomes" id="UP001231109">
    <property type="component" value="Unassembled WGS sequence"/>
</dbReference>
<dbReference type="RefSeq" id="WP_305977528.1">
    <property type="nucleotide sequence ID" value="NZ_JAPJDZ010000148.1"/>
</dbReference>
<dbReference type="EMBL" id="JAPJDZ010000148">
    <property type="protein sequence ID" value="MDP5138392.1"/>
    <property type="molecule type" value="Genomic_DNA"/>
</dbReference>
<organism evidence="1 2">
    <name type="scientific">Rheinheimera baltica</name>
    <dbReference type="NCBI Taxonomy" id="67576"/>
    <lineage>
        <taxon>Bacteria</taxon>
        <taxon>Pseudomonadati</taxon>
        <taxon>Pseudomonadota</taxon>
        <taxon>Gammaproteobacteria</taxon>
        <taxon>Chromatiales</taxon>
        <taxon>Chromatiaceae</taxon>
        <taxon>Rheinheimera</taxon>
    </lineage>
</organism>
<evidence type="ECO:0000313" key="1">
    <source>
        <dbReference type="EMBL" id="MDP5138392.1"/>
    </source>
</evidence>
<reference evidence="1 2" key="1">
    <citation type="submission" date="2022-11" db="EMBL/GenBank/DDBJ databases">
        <title>Viruses from the air-sea interface of a natural surface slick.</title>
        <authorList>
            <person name="Rahlff J."/>
            <person name="Holmfeldt K."/>
        </authorList>
    </citation>
    <scope>NUCLEOTIDE SEQUENCE [LARGE SCALE GENOMIC DNA]</scope>
    <source>
        <strain evidence="1 2">SMS4</strain>
    </source>
</reference>
<proteinExistence type="predicted"/>
<protein>
    <submittedName>
        <fullName evidence="1">Uncharacterized protein</fullName>
    </submittedName>
</protein>
<gene>
    <name evidence="1" type="ORF">ORJ04_20800</name>
</gene>